<reference evidence="2" key="1">
    <citation type="submission" date="2014-03" db="EMBL/GenBank/DDBJ databases">
        <title>The Genome Sequence of Puccinia striiformis f. sp. tritici PST-78.</title>
        <authorList>
            <consortium name="The Broad Institute Genome Sequencing Platform"/>
            <person name="Cuomo C."/>
            <person name="Hulbert S."/>
            <person name="Chen X."/>
            <person name="Walker B."/>
            <person name="Young S.K."/>
            <person name="Zeng Q."/>
            <person name="Gargeya S."/>
            <person name="Fitzgerald M."/>
            <person name="Haas B."/>
            <person name="Abouelleil A."/>
            <person name="Alvarado L."/>
            <person name="Arachchi H.M."/>
            <person name="Berlin A.M."/>
            <person name="Chapman S.B."/>
            <person name="Goldberg J."/>
            <person name="Griggs A."/>
            <person name="Gujja S."/>
            <person name="Hansen M."/>
            <person name="Howarth C."/>
            <person name="Imamovic A."/>
            <person name="Larimer J."/>
            <person name="McCowan C."/>
            <person name="Montmayeur A."/>
            <person name="Murphy C."/>
            <person name="Neiman D."/>
            <person name="Pearson M."/>
            <person name="Priest M."/>
            <person name="Roberts A."/>
            <person name="Saif S."/>
            <person name="Shea T."/>
            <person name="Sisk P."/>
            <person name="Sykes S."/>
            <person name="Wortman J."/>
            <person name="Nusbaum C."/>
            <person name="Birren B."/>
        </authorList>
    </citation>
    <scope>NUCLEOTIDE SEQUENCE [LARGE SCALE GENOMIC DNA]</scope>
    <source>
        <strain evidence="2">race PST-78</strain>
    </source>
</reference>
<evidence type="ECO:0000313" key="2">
    <source>
        <dbReference type="Proteomes" id="UP000054564"/>
    </source>
</evidence>
<dbReference type="Proteomes" id="UP000054564">
    <property type="component" value="Unassembled WGS sequence"/>
</dbReference>
<protein>
    <submittedName>
        <fullName evidence="1">Uncharacterized protein</fullName>
    </submittedName>
</protein>
<dbReference type="EMBL" id="AJIL01000245">
    <property type="protein sequence ID" value="KNE90618.1"/>
    <property type="molecule type" value="Genomic_DNA"/>
</dbReference>
<dbReference type="AlphaFoldDB" id="A0A0L0UUA8"/>
<organism evidence="1 2">
    <name type="scientific">Puccinia striiformis f. sp. tritici PST-78</name>
    <dbReference type="NCBI Taxonomy" id="1165861"/>
    <lineage>
        <taxon>Eukaryota</taxon>
        <taxon>Fungi</taxon>
        <taxon>Dikarya</taxon>
        <taxon>Basidiomycota</taxon>
        <taxon>Pucciniomycotina</taxon>
        <taxon>Pucciniomycetes</taxon>
        <taxon>Pucciniales</taxon>
        <taxon>Pucciniaceae</taxon>
        <taxon>Puccinia</taxon>
    </lineage>
</organism>
<comment type="caution">
    <text evidence="1">The sequence shown here is derived from an EMBL/GenBank/DDBJ whole genome shotgun (WGS) entry which is preliminary data.</text>
</comment>
<gene>
    <name evidence="1" type="ORF">PSTG_15936</name>
</gene>
<proteinExistence type="predicted"/>
<keyword evidence="2" id="KW-1185">Reference proteome</keyword>
<sequence length="306" mass="34941">MRLYELNSVIRLLEEMIGNYDVPREDSESAERDPNLTIDDMGEKAKIWERLESKPSTIDQRANLCSFNLTGPARQIVPKIRLGYPARRLADDSNLMRQILRSLGDFAYIFHHLSDPTPDLANLTINPVEQIELTVNNTNIQTGGDPSFRGPLIEMTRLTILFVKLTRIWVKKALKMIPKRPVLERDTQINSETMKRLRNAFDCITGTLIVLSQDHGAVHHRNRAISIALRDSIRISVLSLSQDMRSCLSDLNSHLVPSRPVGNTSIESDYEEWTLTLEQVWNKTVYQSLVLIPSLQTDPDQQLEQV</sequence>
<evidence type="ECO:0000313" key="1">
    <source>
        <dbReference type="EMBL" id="KNE90618.1"/>
    </source>
</evidence>
<accession>A0A0L0UUA8</accession>
<name>A0A0L0UUA8_9BASI</name>